<dbReference type="Proteomes" id="UP000564806">
    <property type="component" value="Unassembled WGS sequence"/>
</dbReference>
<gene>
    <name evidence="2" type="ORF">HPT30_06640</name>
</gene>
<organism evidence="2 3">
    <name type="scientific">Paenibacillus agri</name>
    <dbReference type="NCBI Taxonomy" id="2744309"/>
    <lineage>
        <taxon>Bacteria</taxon>
        <taxon>Bacillati</taxon>
        <taxon>Bacillota</taxon>
        <taxon>Bacilli</taxon>
        <taxon>Bacillales</taxon>
        <taxon>Paenibacillaceae</taxon>
        <taxon>Paenibacillus</taxon>
    </lineage>
</organism>
<comment type="caution">
    <text evidence="2">The sequence shown here is derived from an EMBL/GenBank/DDBJ whole genome shotgun (WGS) entry which is preliminary data.</text>
</comment>
<keyword evidence="1" id="KW-1133">Transmembrane helix</keyword>
<name>A0A850EN73_9BACL</name>
<evidence type="ECO:0000313" key="2">
    <source>
        <dbReference type="EMBL" id="NUU60022.1"/>
    </source>
</evidence>
<dbReference type="InterPro" id="IPR038765">
    <property type="entry name" value="Papain-like_cys_pep_sf"/>
</dbReference>
<protein>
    <submittedName>
        <fullName evidence="2">Uncharacterized protein</fullName>
    </submittedName>
</protein>
<keyword evidence="3" id="KW-1185">Reference proteome</keyword>
<feature type="transmembrane region" description="Helical" evidence="1">
    <location>
        <begin position="6"/>
        <end position="25"/>
    </location>
</feature>
<evidence type="ECO:0000256" key="1">
    <source>
        <dbReference type="SAM" id="Phobius"/>
    </source>
</evidence>
<keyword evidence="1" id="KW-0812">Transmembrane</keyword>
<dbReference type="SUPFAM" id="SSF54001">
    <property type="entry name" value="Cysteine proteinases"/>
    <property type="match status" value="1"/>
</dbReference>
<dbReference type="AlphaFoldDB" id="A0A850EN73"/>
<sequence>MTQSKHIYIVLTGTGTAFSGFIRLFTRANLNHASIAFDPELREVYSFGRKKMYNPFVAGLIRENFVDPFYNSANCAIYQLKVSHEEYDTMYKHVQGMMKHQDRYKYHLLGLVGVLFNIKFDRENAYFCSHFVASVFEETQRLPVNKPSCFVTPEDFALSLYHHKIYSGKLCYYLRKINYNAARSDTFIMTSGSARMMKDIKEQAEEAVI</sequence>
<dbReference type="RefSeq" id="WP_175370643.1">
    <property type="nucleotide sequence ID" value="NZ_JABWCS010000196.1"/>
</dbReference>
<accession>A0A850EN73</accession>
<dbReference type="EMBL" id="JABWCS010000196">
    <property type="protein sequence ID" value="NUU60022.1"/>
    <property type="molecule type" value="Genomic_DNA"/>
</dbReference>
<dbReference type="Gene3D" id="3.90.1720.10">
    <property type="entry name" value="endopeptidase domain like (from Nostoc punctiforme)"/>
    <property type="match status" value="1"/>
</dbReference>
<keyword evidence="1" id="KW-0472">Membrane</keyword>
<reference evidence="2" key="1">
    <citation type="submission" date="2020-06" db="EMBL/GenBank/DDBJ databases">
        <title>Paenibacillus sp. nov., isolated from soil.</title>
        <authorList>
            <person name="Seo Y.L."/>
        </authorList>
    </citation>
    <scope>NUCLEOTIDE SEQUENCE [LARGE SCALE GENOMIC DNA]</scope>
    <source>
        <strain evidence="2">JW14</strain>
    </source>
</reference>
<proteinExistence type="predicted"/>
<evidence type="ECO:0000313" key="3">
    <source>
        <dbReference type="Proteomes" id="UP000564806"/>
    </source>
</evidence>